<keyword evidence="1" id="KW-0547">Nucleotide-binding</keyword>
<organism evidence="5">
    <name type="scientific">Siphoviridae sp. ctnPP24</name>
    <dbReference type="NCBI Taxonomy" id="2825662"/>
    <lineage>
        <taxon>Viruses</taxon>
        <taxon>Duplodnaviria</taxon>
        <taxon>Heunggongvirae</taxon>
        <taxon>Uroviricota</taxon>
        <taxon>Caudoviricetes</taxon>
    </lineage>
</organism>
<dbReference type="Pfam" id="PF05491">
    <property type="entry name" value="WHD_RuvB"/>
    <property type="match status" value="1"/>
</dbReference>
<dbReference type="InterPro" id="IPR006142">
    <property type="entry name" value="INTEIN"/>
</dbReference>
<dbReference type="InterPro" id="IPR027417">
    <property type="entry name" value="P-loop_NTPase"/>
</dbReference>
<dbReference type="PROSITE" id="PS50819">
    <property type="entry name" value="INTEIN_ENDONUCLEASE"/>
    <property type="match status" value="1"/>
</dbReference>
<dbReference type="SUPFAM" id="SSF52540">
    <property type="entry name" value="P-loop containing nucleoside triphosphate hydrolases"/>
    <property type="match status" value="1"/>
</dbReference>
<dbReference type="SUPFAM" id="SSF46785">
    <property type="entry name" value="Winged helix' DNA-binding domain"/>
    <property type="match status" value="1"/>
</dbReference>
<keyword evidence="2" id="KW-0067">ATP-binding</keyword>
<dbReference type="Gene3D" id="1.10.8.60">
    <property type="match status" value="1"/>
</dbReference>
<accession>A0A8S5TYP9</accession>
<dbReference type="InterPro" id="IPR008824">
    <property type="entry name" value="RuvB-like_N"/>
</dbReference>
<dbReference type="GO" id="GO:0003677">
    <property type="term" value="F:DNA binding"/>
    <property type="evidence" value="ECO:0007669"/>
    <property type="project" value="UniProtKB-KW"/>
</dbReference>
<dbReference type="InterPro" id="IPR036388">
    <property type="entry name" value="WH-like_DNA-bd_sf"/>
</dbReference>
<dbReference type="Pfam" id="PF05496">
    <property type="entry name" value="RuvB_N"/>
    <property type="match status" value="2"/>
</dbReference>
<feature type="domain" description="DOD-type homing endonuclease" evidence="4">
    <location>
        <begin position="181"/>
        <end position="331"/>
    </location>
</feature>
<dbReference type="Gene3D" id="1.10.10.10">
    <property type="entry name" value="Winged helix-like DNA-binding domain superfamily/Winged helix DNA-binding domain"/>
    <property type="match status" value="1"/>
</dbReference>
<dbReference type="Gene3D" id="3.10.28.10">
    <property type="entry name" value="Homing endonucleases"/>
    <property type="match status" value="1"/>
</dbReference>
<dbReference type="Pfam" id="PF17864">
    <property type="entry name" value="AAA_lid_4"/>
    <property type="match status" value="1"/>
</dbReference>
<evidence type="ECO:0000256" key="2">
    <source>
        <dbReference type="ARBA" id="ARBA00022840"/>
    </source>
</evidence>
<protein>
    <submittedName>
        <fullName evidence="5">DNA packaging protein</fullName>
    </submittedName>
</protein>
<dbReference type="InterPro" id="IPR027434">
    <property type="entry name" value="Homing_endonucl"/>
</dbReference>
<dbReference type="EMBL" id="BK015962">
    <property type="protein sequence ID" value="DAF87306.1"/>
    <property type="molecule type" value="Genomic_DNA"/>
</dbReference>
<dbReference type="InterPro" id="IPR036390">
    <property type="entry name" value="WH_DNA-bd_sf"/>
</dbReference>
<keyword evidence="3" id="KW-0238">DNA-binding</keyword>
<dbReference type="InterPro" id="IPR041445">
    <property type="entry name" value="AAA_lid_4"/>
</dbReference>
<dbReference type="InterPro" id="IPR008823">
    <property type="entry name" value="RuvB_wg_C"/>
</dbReference>
<name>A0A8S5TYP9_9CAUD</name>
<dbReference type="GO" id="GO:0009378">
    <property type="term" value="F:four-way junction helicase activity"/>
    <property type="evidence" value="ECO:0007669"/>
    <property type="project" value="InterPro"/>
</dbReference>
<dbReference type="GO" id="GO:0006281">
    <property type="term" value="P:DNA repair"/>
    <property type="evidence" value="ECO:0007669"/>
    <property type="project" value="InterPro"/>
</dbReference>
<dbReference type="PANTHER" id="PTHR42848">
    <property type="match status" value="1"/>
</dbReference>
<dbReference type="GO" id="GO:0005524">
    <property type="term" value="F:ATP binding"/>
    <property type="evidence" value="ECO:0007669"/>
    <property type="project" value="UniProtKB-KW"/>
</dbReference>
<evidence type="ECO:0000313" key="5">
    <source>
        <dbReference type="EMBL" id="DAF87306.1"/>
    </source>
</evidence>
<dbReference type="PANTHER" id="PTHR42848:SF1">
    <property type="entry name" value="HOLLIDAY JUNCTION BRANCH MIGRATION COMPLEX SUBUNIT RUVB"/>
    <property type="match status" value="1"/>
</dbReference>
<dbReference type="Gene3D" id="3.40.50.300">
    <property type="entry name" value="P-loop containing nucleotide triphosphate hydrolases"/>
    <property type="match status" value="1"/>
</dbReference>
<dbReference type="CDD" id="cd00009">
    <property type="entry name" value="AAA"/>
    <property type="match status" value="1"/>
</dbReference>
<dbReference type="GO" id="GO:0004519">
    <property type="term" value="F:endonuclease activity"/>
    <property type="evidence" value="ECO:0007669"/>
    <property type="project" value="InterPro"/>
</dbReference>
<proteinExistence type="predicted"/>
<dbReference type="InterPro" id="IPR004860">
    <property type="entry name" value="LAGLIDADG_dom"/>
</dbReference>
<reference evidence="5" key="1">
    <citation type="journal article" date="2021" name="Proc. Natl. Acad. Sci. U.S.A.">
        <title>A Catalog of Tens of Thousands of Viruses from Human Metagenomes Reveals Hidden Associations with Chronic Diseases.</title>
        <authorList>
            <person name="Tisza M.J."/>
            <person name="Buck C.B."/>
        </authorList>
    </citation>
    <scope>NUCLEOTIDE SEQUENCE</scope>
    <source>
        <strain evidence="5">CtnPP24</strain>
    </source>
</reference>
<sequence>MKQKGFYMASEFGFRPCKIEDLKGQPKVQKMLQIYIKAAQIKKESFPHTIITGQSGCGKAQPIDTIIPTPDGDKRLGDIAVGDYVFDRLGKPTKVLGVFPQGKLDNYKVTFKDGRSTYCNDEHLWSYCTSKDNLKTMTLREIIDNGIYRITGNGHRDYKYKVPISKAVEYTHKNFNVHPYIVGAFLGDGCCLQSQLTLSSENDEIPKIVASLLPEKFKAVPFKYTQNNYNWCFKLKSPCVNATSGCMVTTVQTKQLFSTCEEQVCCDSHSKRIPEEYFYGDIEQRLNLLQGLLDTDGYARVSKDNRTSVSFTSVNINLIHDVIRLANSLGFYCPRIYSDTRKKYKTGICYSITISCSDKEKPKLFKLNRKKMLMASAIGIKKHNFSHNHISIIDIEKMPEKEEMVCIYVDNDEHLYLTNDFIVTHNTTVSNVIAHELGYGFKAFSGPAINDKKVIDEILLNLKENDVLFIDEIHRISQRLQESLYFAMEQFQADVVVDGVATRVSLPHFTLIAATNLYGGLNDALLNRFPIQIKLAAYSKTDMASIVEKICQEKKIKIDEESVYKIATTTRGIPRNANSYVARVYDFALVMNNGVINPEIVDEALYVMGINKFGLNQDDMDYMNFLNSNTRAVGVDTICLTLGMDKDTVQTKIEPYLLSKCYIQKQPRGRVITDLGRAMMEECK</sequence>
<dbReference type="InterPro" id="IPR036844">
    <property type="entry name" value="Hint_dom_sf"/>
</dbReference>
<dbReference type="SUPFAM" id="SSF51294">
    <property type="entry name" value="Hedgehog/intein (Hint) domain"/>
    <property type="match status" value="1"/>
</dbReference>
<dbReference type="SUPFAM" id="SSF55608">
    <property type="entry name" value="Homing endonucleases"/>
    <property type="match status" value="1"/>
</dbReference>
<evidence type="ECO:0000256" key="3">
    <source>
        <dbReference type="ARBA" id="ARBA00023125"/>
    </source>
</evidence>
<dbReference type="GO" id="GO:0016539">
    <property type="term" value="P:intein-mediated protein splicing"/>
    <property type="evidence" value="ECO:0007669"/>
    <property type="project" value="InterPro"/>
</dbReference>
<dbReference type="InterPro" id="IPR004042">
    <property type="entry name" value="Intein_endonuc_central"/>
</dbReference>
<dbReference type="Pfam" id="PF14528">
    <property type="entry name" value="LAGLIDADG_3"/>
    <property type="match status" value="1"/>
</dbReference>
<evidence type="ECO:0000259" key="4">
    <source>
        <dbReference type="PROSITE" id="PS50819"/>
    </source>
</evidence>
<dbReference type="InterPro" id="IPR004605">
    <property type="entry name" value="DNA_helicase_Holl-junc_RuvB"/>
</dbReference>
<evidence type="ECO:0000256" key="1">
    <source>
        <dbReference type="ARBA" id="ARBA00022741"/>
    </source>
</evidence>
<dbReference type="GO" id="GO:0006310">
    <property type="term" value="P:DNA recombination"/>
    <property type="evidence" value="ECO:0007669"/>
    <property type="project" value="InterPro"/>
</dbReference>
<dbReference type="PRINTS" id="PR00379">
    <property type="entry name" value="INTEIN"/>
</dbReference>